<evidence type="ECO:0000256" key="1">
    <source>
        <dbReference type="ARBA" id="ARBA00001947"/>
    </source>
</evidence>
<dbReference type="RefSeq" id="WP_173102215.1">
    <property type="nucleotide sequence ID" value="NZ_AP022822.1"/>
</dbReference>
<dbReference type="SMART" id="SM00863">
    <property type="entry name" value="tRNA_SAD"/>
    <property type="match status" value="1"/>
</dbReference>
<sequence>MEKYALDSYLTEIETTITKRGKDETGNFVCLKETIIYPGGGGQPADSAWIENNAILKVQKTNEGIRYYLGIEVEELPDSVSVKIDWDKRFDLMQQHTGQHILARVCEDLFQVRITKEQITVTDSFFEIDDQLNALQLKTAITRSNEIIRQHKNISILFPTEEELAKETLFTTPPKYFDNLRLIKISDFDIIGCGGTHVNNTAEVQALALTQVKEHKKGTTLHFACGNRLLHQFETNQKQLAALTLQTKVPVDALALAFQEQEQTIKYYQTQVALYQVNELVSNAKELSTHFVYSEITDTEPKTLQTAALQLADIYPEALICTATSDEDNLRYHLYQKKADTRHQVGQLIRLVNQELAGRGGGSPTKGDGNIPYLQKDTFLRYLQQ</sequence>
<dbReference type="Proteomes" id="UP000502998">
    <property type="component" value="Chromosome"/>
</dbReference>
<organism evidence="6 7">
    <name type="scientific">Enterococcus saigonensis</name>
    <dbReference type="NCBI Taxonomy" id="1805431"/>
    <lineage>
        <taxon>Bacteria</taxon>
        <taxon>Bacillati</taxon>
        <taxon>Bacillota</taxon>
        <taxon>Bacilli</taxon>
        <taxon>Lactobacillales</taxon>
        <taxon>Enterococcaceae</taxon>
        <taxon>Enterococcus</taxon>
    </lineage>
</organism>
<dbReference type="Gene3D" id="3.30.980.10">
    <property type="entry name" value="Threonyl-trna Synthetase, Chain A, domain 2"/>
    <property type="match status" value="1"/>
</dbReference>
<protein>
    <submittedName>
        <fullName evidence="6">Alanyl-tRNA editing protein</fullName>
    </submittedName>
</protein>
<dbReference type="GO" id="GO:0043039">
    <property type="term" value="P:tRNA aminoacylation"/>
    <property type="evidence" value="ECO:0007669"/>
    <property type="project" value="InterPro"/>
</dbReference>
<keyword evidence="3" id="KW-0479">Metal-binding</keyword>
<dbReference type="SUPFAM" id="SSF50447">
    <property type="entry name" value="Translation proteins"/>
    <property type="match status" value="1"/>
</dbReference>
<dbReference type="PANTHER" id="PTHR43462">
    <property type="entry name" value="ALANYL-TRNA EDITING PROTEIN"/>
    <property type="match status" value="1"/>
</dbReference>
<evidence type="ECO:0000256" key="3">
    <source>
        <dbReference type="ARBA" id="ARBA00022723"/>
    </source>
</evidence>
<keyword evidence="7" id="KW-1185">Reference proteome</keyword>
<evidence type="ECO:0000313" key="7">
    <source>
        <dbReference type="Proteomes" id="UP000502998"/>
    </source>
</evidence>
<evidence type="ECO:0000256" key="4">
    <source>
        <dbReference type="ARBA" id="ARBA00022833"/>
    </source>
</evidence>
<dbReference type="GO" id="GO:0004812">
    <property type="term" value="F:aminoacyl-tRNA ligase activity"/>
    <property type="evidence" value="ECO:0007669"/>
    <property type="project" value="InterPro"/>
</dbReference>
<evidence type="ECO:0000256" key="2">
    <source>
        <dbReference type="ARBA" id="ARBA00022490"/>
    </source>
</evidence>
<evidence type="ECO:0000259" key="5">
    <source>
        <dbReference type="SMART" id="SM00863"/>
    </source>
</evidence>
<dbReference type="Gene3D" id="2.40.30.130">
    <property type="match status" value="1"/>
</dbReference>
<comment type="cofactor">
    <cofactor evidence="1">
        <name>Zn(2+)</name>
        <dbReference type="ChEBI" id="CHEBI:29105"/>
    </cofactor>
</comment>
<evidence type="ECO:0000313" key="6">
    <source>
        <dbReference type="EMBL" id="BCA84836.1"/>
    </source>
</evidence>
<dbReference type="GO" id="GO:0046872">
    <property type="term" value="F:metal ion binding"/>
    <property type="evidence" value="ECO:0007669"/>
    <property type="project" value="UniProtKB-KW"/>
</dbReference>
<dbReference type="InterPro" id="IPR051335">
    <property type="entry name" value="Alanyl-tRNA_Editing_Enzymes"/>
</dbReference>
<dbReference type="InterPro" id="IPR009000">
    <property type="entry name" value="Transl_B-barrel_sf"/>
</dbReference>
<dbReference type="KEGG" id="esg:EsVE80_03590"/>
<accession>A0A679IIA9</accession>
<dbReference type="Pfam" id="PF07973">
    <property type="entry name" value="tRNA_SAD"/>
    <property type="match status" value="1"/>
</dbReference>
<reference evidence="6 7" key="1">
    <citation type="submission" date="2020-02" db="EMBL/GenBank/DDBJ databases">
        <title>Characterization of vanA genotype vancomycin-resistant Enterococcus saigonensis VE80.</title>
        <authorList>
            <person name="Harada T."/>
            <person name="Motooka D."/>
            <person name="Nakamura S."/>
            <person name="Yamamoto Y."/>
            <person name="Kawahara R."/>
            <person name="Kawatsu K."/>
        </authorList>
    </citation>
    <scope>NUCLEOTIDE SEQUENCE [LARGE SCALE GENOMIC DNA]</scope>
    <source>
        <strain evidence="6 7">VE80</strain>
    </source>
</reference>
<dbReference type="InterPro" id="IPR012947">
    <property type="entry name" value="tRNA_SAD"/>
</dbReference>
<dbReference type="SUPFAM" id="SSF55186">
    <property type="entry name" value="ThrRS/AlaRS common domain"/>
    <property type="match status" value="1"/>
</dbReference>
<feature type="domain" description="Threonyl/alanyl tRNA synthetase SAD" evidence="5">
    <location>
        <begin position="180"/>
        <end position="222"/>
    </location>
</feature>
<dbReference type="EMBL" id="AP022822">
    <property type="protein sequence ID" value="BCA84836.1"/>
    <property type="molecule type" value="Genomic_DNA"/>
</dbReference>
<gene>
    <name evidence="6" type="primary">alaS_1</name>
    <name evidence="6" type="ORF">EsVE80_03590</name>
</gene>
<keyword evidence="4" id="KW-0862">Zinc</keyword>
<dbReference type="InterPro" id="IPR018163">
    <property type="entry name" value="Thr/Ala-tRNA-synth_IIc_edit"/>
</dbReference>
<dbReference type="PANTHER" id="PTHR43462:SF1">
    <property type="entry name" value="ALANYL-TRNA EDITING PROTEIN AARSD1"/>
    <property type="match status" value="1"/>
</dbReference>
<keyword evidence="2" id="KW-0963">Cytoplasm</keyword>
<dbReference type="GO" id="GO:0005524">
    <property type="term" value="F:ATP binding"/>
    <property type="evidence" value="ECO:0007669"/>
    <property type="project" value="InterPro"/>
</dbReference>
<dbReference type="AlphaFoldDB" id="A0A679IIA9"/>
<dbReference type="GO" id="GO:0002161">
    <property type="term" value="F:aminoacyl-tRNA deacylase activity"/>
    <property type="evidence" value="ECO:0007669"/>
    <property type="project" value="UniProtKB-ARBA"/>
</dbReference>
<proteinExistence type="predicted"/>
<name>A0A679IIA9_9ENTE</name>
<dbReference type="Gene3D" id="3.10.310.40">
    <property type="match status" value="1"/>
</dbReference>